<feature type="region of interest" description="Disordered" evidence="1">
    <location>
        <begin position="1"/>
        <end position="24"/>
    </location>
</feature>
<evidence type="ECO:0000313" key="3">
    <source>
        <dbReference type="Proteomes" id="UP001158067"/>
    </source>
</evidence>
<comment type="caution">
    <text evidence="2">The sequence shown here is derived from an EMBL/GenBank/DDBJ whole genome shotgun (WGS) entry which is preliminary data.</text>
</comment>
<dbReference type="EMBL" id="FXUG01000015">
    <property type="protein sequence ID" value="SMP72386.1"/>
    <property type="molecule type" value="Genomic_DNA"/>
</dbReference>
<accession>A0ABY1QL07</accession>
<protein>
    <submittedName>
        <fullName evidence="2">Uncharacterized protein</fullName>
    </submittedName>
</protein>
<organism evidence="2 3">
    <name type="scientific">Neorhodopirellula lusitana</name>
    <dbReference type="NCBI Taxonomy" id="445327"/>
    <lineage>
        <taxon>Bacteria</taxon>
        <taxon>Pseudomonadati</taxon>
        <taxon>Planctomycetota</taxon>
        <taxon>Planctomycetia</taxon>
        <taxon>Pirellulales</taxon>
        <taxon>Pirellulaceae</taxon>
        <taxon>Neorhodopirellula</taxon>
    </lineage>
</organism>
<dbReference type="Proteomes" id="UP001158067">
    <property type="component" value="Unassembled WGS sequence"/>
</dbReference>
<proteinExistence type="predicted"/>
<evidence type="ECO:0000256" key="1">
    <source>
        <dbReference type="SAM" id="MobiDB-lite"/>
    </source>
</evidence>
<keyword evidence="3" id="KW-1185">Reference proteome</keyword>
<sequence>MNPWGGDLPLCRPRHRGNHGRSPSQFRSISLGISSYPIDFSQPEHLAGQVDGMVFVFPWLGVVELMLSTACPPLKSTHFWMAFLLPRVWRIL</sequence>
<gene>
    <name evidence="2" type="ORF">SAMN06265222_11577</name>
</gene>
<reference evidence="2 3" key="1">
    <citation type="submission" date="2017-05" db="EMBL/GenBank/DDBJ databases">
        <authorList>
            <person name="Varghese N."/>
            <person name="Submissions S."/>
        </authorList>
    </citation>
    <scope>NUCLEOTIDE SEQUENCE [LARGE SCALE GENOMIC DNA]</scope>
    <source>
        <strain evidence="2 3">DSM 25457</strain>
    </source>
</reference>
<name>A0ABY1QL07_9BACT</name>
<evidence type="ECO:0000313" key="2">
    <source>
        <dbReference type="EMBL" id="SMP72386.1"/>
    </source>
</evidence>